<gene>
    <name evidence="2" type="ORF">MGWOODY_Smn3520</name>
</gene>
<name>A0A160TMC7_9ZZZZ</name>
<evidence type="ECO:0000313" key="2">
    <source>
        <dbReference type="EMBL" id="CUS45761.1"/>
    </source>
</evidence>
<proteinExistence type="predicted"/>
<evidence type="ECO:0000256" key="1">
    <source>
        <dbReference type="SAM" id="Coils"/>
    </source>
</evidence>
<accession>A0A160TMC7</accession>
<keyword evidence="1" id="KW-0175">Coiled coil</keyword>
<sequence>MDVQKCQLLGEVEYAQHNFARLKPLLYSLDGKRWDGQVERAWFPTSGLVFSLSPELRYAASGSLWTFQVRPNERQGASEDGKDAFMTIQVKPATRFLHDMAPRDAEALRRLATIEGLEAVPLSGGLLLPETDDQWVLVLEFERGADDRFRVTNDRQLGHMRVLSGTPEMIAGISTADGRWALPILYSGHGSEMRNWRPPAALVEQLATDLRKWFPHAPNKARAAVAASALRDLAPVLDGLSVLRSPDTRAALDRAKGLIEDAERAGVDLDALVETLLAAPSIAAEIAAERERLRAALEEQARASVAELESAARARLDDELAEAQRKLTGDREALEAIRAETAEAERALEETKRRHRGETASFTKSLESLIARARSEPAAYAAEWLSRLGLSPGADLPAPEPVDPVPGAGVSIGEAELGRALMEVNPIQAPEPWFMVMDSAIRARELVVAIGPKARDIVEAWIARMCPLAVRVGASDPSILSLSDLIDGGARAGAAPLVGAIARARANPDRLVLALLDDVDISAGGFWLAEAARANRAAIGRLPANLLLVALVEDDAERFALADGRLGELFPMRFDGATLLPKPIADRGDRELALDLIQPPLRGLAVSDRVEALRAAATRVFGAEDVERLMNEFGAWTGWLKSGGARPSEETSLTAPLRIGADTMRKGDNNA</sequence>
<protein>
    <submittedName>
        <fullName evidence="2">Uncharacterized protein</fullName>
    </submittedName>
</protein>
<feature type="coiled-coil region" evidence="1">
    <location>
        <begin position="283"/>
        <end position="354"/>
    </location>
</feature>
<dbReference type="EMBL" id="CZQE01000297">
    <property type="protein sequence ID" value="CUS45761.1"/>
    <property type="molecule type" value="Genomic_DNA"/>
</dbReference>
<reference evidence="2" key="1">
    <citation type="submission" date="2015-10" db="EMBL/GenBank/DDBJ databases">
        <authorList>
            <person name="Gilbert D.G."/>
        </authorList>
    </citation>
    <scope>NUCLEOTIDE SEQUENCE</scope>
</reference>
<organism evidence="2">
    <name type="scientific">hydrothermal vent metagenome</name>
    <dbReference type="NCBI Taxonomy" id="652676"/>
    <lineage>
        <taxon>unclassified sequences</taxon>
        <taxon>metagenomes</taxon>
        <taxon>ecological metagenomes</taxon>
    </lineage>
</organism>
<dbReference type="AlphaFoldDB" id="A0A160TMC7"/>